<dbReference type="EMBL" id="BEXT01000001">
    <property type="protein sequence ID" value="GBC63841.1"/>
    <property type="molecule type" value="Genomic_DNA"/>
</dbReference>
<evidence type="ECO:0000313" key="2">
    <source>
        <dbReference type="Proteomes" id="UP000288096"/>
    </source>
</evidence>
<dbReference type="Gene3D" id="1.10.150.240">
    <property type="entry name" value="Putative phosphatase, domain 2"/>
    <property type="match status" value="1"/>
</dbReference>
<dbReference type="GO" id="GO:0050308">
    <property type="term" value="F:sugar-phosphatase activity"/>
    <property type="evidence" value="ECO:0007669"/>
    <property type="project" value="TreeGrafter"/>
</dbReference>
<name>A0A401G3T4_9BACT</name>
<evidence type="ECO:0000313" key="1">
    <source>
        <dbReference type="EMBL" id="GBC63841.1"/>
    </source>
</evidence>
<accession>A0A401G3T4</accession>
<dbReference type="SFLD" id="SFLDG01129">
    <property type="entry name" value="C1.5:_HAD__Beta-PGM__Phosphata"/>
    <property type="match status" value="1"/>
</dbReference>
<reference evidence="2" key="1">
    <citation type="submission" date="2017-11" db="EMBL/GenBank/DDBJ databases">
        <authorList>
            <person name="Watanabe M."/>
            <person name="Kojima H."/>
        </authorList>
    </citation>
    <scope>NUCLEOTIDE SEQUENCE [LARGE SCALE GENOMIC DNA]</scope>
    <source>
        <strain evidence="2">Tokyo 01</strain>
    </source>
</reference>
<comment type="caution">
    <text evidence="1">The sequence shown here is derived from an EMBL/GenBank/DDBJ whole genome shotgun (WGS) entry which is preliminary data.</text>
</comment>
<dbReference type="NCBIfam" id="TIGR01509">
    <property type="entry name" value="HAD-SF-IA-v3"/>
    <property type="match status" value="1"/>
</dbReference>
<dbReference type="SFLD" id="SFLDS00003">
    <property type="entry name" value="Haloacid_Dehalogenase"/>
    <property type="match status" value="1"/>
</dbReference>
<dbReference type="SFLD" id="SFLDG01135">
    <property type="entry name" value="C1.5.6:_HAD__Beta-PGM__Phospha"/>
    <property type="match status" value="1"/>
</dbReference>
<dbReference type="AlphaFoldDB" id="A0A401G3T4"/>
<dbReference type="InterPro" id="IPR006439">
    <property type="entry name" value="HAD-SF_hydro_IA"/>
</dbReference>
<dbReference type="OrthoDB" id="9778019at2"/>
<protein>
    <submittedName>
        <fullName evidence="1">HAD family phosphatase</fullName>
    </submittedName>
</protein>
<dbReference type="PANTHER" id="PTHR43481">
    <property type="entry name" value="FRUCTOSE-1-PHOSPHATE PHOSPHATASE"/>
    <property type="match status" value="1"/>
</dbReference>
<dbReference type="InterPro" id="IPR023214">
    <property type="entry name" value="HAD_sf"/>
</dbReference>
<proteinExistence type="predicted"/>
<dbReference type="Pfam" id="PF13419">
    <property type="entry name" value="HAD_2"/>
    <property type="match status" value="1"/>
</dbReference>
<dbReference type="InterPro" id="IPR023198">
    <property type="entry name" value="PGP-like_dom2"/>
</dbReference>
<dbReference type="Gene3D" id="3.40.50.1000">
    <property type="entry name" value="HAD superfamily/HAD-like"/>
    <property type="match status" value="1"/>
</dbReference>
<reference evidence="2" key="2">
    <citation type="submission" date="2019-01" db="EMBL/GenBank/DDBJ databases">
        <title>Genome sequence of Desulfonema ishimotonii strain Tokyo 01.</title>
        <authorList>
            <person name="Fukui M."/>
        </authorList>
    </citation>
    <scope>NUCLEOTIDE SEQUENCE [LARGE SCALE GENOMIC DNA]</scope>
    <source>
        <strain evidence="2">Tokyo 01</strain>
    </source>
</reference>
<dbReference type="SUPFAM" id="SSF56784">
    <property type="entry name" value="HAD-like"/>
    <property type="match status" value="1"/>
</dbReference>
<dbReference type="InterPro" id="IPR051806">
    <property type="entry name" value="HAD-like_SPP"/>
</dbReference>
<organism evidence="1 2">
    <name type="scientific">Desulfonema ishimotonii</name>
    <dbReference type="NCBI Taxonomy" id="45657"/>
    <lineage>
        <taxon>Bacteria</taxon>
        <taxon>Pseudomonadati</taxon>
        <taxon>Thermodesulfobacteriota</taxon>
        <taxon>Desulfobacteria</taxon>
        <taxon>Desulfobacterales</taxon>
        <taxon>Desulfococcaceae</taxon>
        <taxon>Desulfonema</taxon>
    </lineage>
</organism>
<dbReference type="PANTHER" id="PTHR43481:SF4">
    <property type="entry name" value="GLYCEROL-1-PHOSPHATE PHOSPHOHYDROLASE 1-RELATED"/>
    <property type="match status" value="1"/>
</dbReference>
<keyword evidence="2" id="KW-1185">Reference proteome</keyword>
<dbReference type="InterPro" id="IPR036412">
    <property type="entry name" value="HAD-like_sf"/>
</dbReference>
<dbReference type="RefSeq" id="WP_124330878.1">
    <property type="nucleotide sequence ID" value="NZ_BEXT01000001.1"/>
</dbReference>
<dbReference type="Proteomes" id="UP000288096">
    <property type="component" value="Unassembled WGS sequence"/>
</dbReference>
<gene>
    <name evidence="1" type="ORF">DENIS_4840</name>
</gene>
<dbReference type="InterPro" id="IPR041492">
    <property type="entry name" value="HAD_2"/>
</dbReference>
<sequence>MITEIEAIIFDMDGVIVDTEYLHIKAADRACRAYDITVPRSVWYQFVGKPDKAAFAHVVKTLTDGTVVTSETLAALKDRHYSALLTDHIRPVPGALDFIRSARPRFRMGLATSGIRQDQARVFELLGLNGLFDAVITVEDVVNGKPHPEPYLRAAERLGVLPAKSLVIEDAVNGIYAAKAAGCKAVGITTSFPPDVLRKAGADAVVDGFEALFTALGFSDRCLADDKKK</sequence>